<dbReference type="GeneID" id="78275562"/>
<dbReference type="EMBL" id="MPKA01000065">
    <property type="protein sequence ID" value="OLU46383.1"/>
    <property type="molecule type" value="Genomic_DNA"/>
</dbReference>
<feature type="compositionally biased region" description="Polar residues" evidence="2">
    <location>
        <begin position="250"/>
        <end position="263"/>
    </location>
</feature>
<dbReference type="GO" id="GO:0030313">
    <property type="term" value="C:cell envelope"/>
    <property type="evidence" value="ECO:0007669"/>
    <property type="project" value="UniProtKB-SubCell"/>
</dbReference>
<sequence>MKKKKLQRTDERKVIIAMGRKLLATSLCALLSVTNTIHIPVWAQEGEEEPVIVEEQSVEEPIEQKEWSEGENTEGLCAHHPEHNDQCGTNPCQYRCITCLQRNIADIIAILKEESAEDDPLQAVYTRIEHAYDTYVALNEDELTQLEEDEYGFMEAVLKQEEAIISHLNALDGQIEESGQADEQTLSKLYTVVTNAYQDFMEAKAWQEEEEQQEKEGLENESQQEGSAIADENNQGETTENDLSKKEKQNTLAEGNEDSTSVLEATSKKMAIKTAEIRGGIANDVKQDLLTNDDNGNHSFKIDYTKQVTLHIEVESELNLQNKKVEIVVPDGLVVKEYPTPNSSEGQVEGVEPASLSGLKSQNDGKYGDYHPRSGTIVYSLHHTAQITSFNIILAPDTTLWNKKIDTSLNNKLQIKTYTLNENMERVETDDQYDKIESTPIITGKVVLDATSGNTANTGTLKTGPMISTKDDKTQFTTALNEEFKLRKIWFRSDKENYSLGMFFKKLTFDISLPYFEKSDGKRVYASYKRTEYSVSNPSNQSQLGLYDPKQPVVSKPKDQSGKGVVTLTWENIYIPSDEFFTPYFFWETEAPTAGTTIHWGEDRGNTENVYDSFHTKESEIVRGKPTIVGTVEHWDQQSDTDSNKQIANWEFKAKSFTANTGAKMYVGANNITPGVYKGNQVDSNIIYNLGGFQVVNKGTQASSPMTLTFTYNNTDKIGVVAQRIPATIGNTVNIKYTTTKHSEERDISSLRSENGYVLFNAKAAGLEEGEYFTNIIADVGSYDTDYRSYVNGRPLDPAGFAMTFGKLLNVSEGDNVEFATLKMAKTDNQEDKAEFDGNTTNEATSSIVIYDNFKNDQNDVQNKGEGIPLGIKNALDERRVSTPVLSTSSTVAGNNVNFDCEIGAMGYPYTTINISTSPIIYIRLPKKISIENLQLIQESGSTADEIFLTGEEIETGTVTETVLQRDVDYQISNPEDKGNFNLYKITFTKGKGWIGWFTEDLGQYRVRMVFTMQIAKDADAMTLDMRDCVRVKDANVPSYHDSRSATINLYTEQDTFDMDGDNDTAEYFSTFNINSSDTKLSIVAGRQGLTFGFDAKLCPDEKDCDCARTEGHEDSGYVNFDNTGEKVFLKDSDENIDLRFTIRNNTGRGFSEEDAKKFYYFIPVPKKGDFWDSHVQDNPFDFDMEMTGPARIAEDAHKGVRVQYSTTVDSKAKIGDTSHYNNINNYKSAEEIKDNEWKDVKMIRISVDPDYLDALTTQEQKANAIPKDAYIKIFLHYKQVDHDKLVGKVVNFGPCGYAPYSVGEATNGGHIPLPHIQIEFQTGIIAGTTFLDKNYNGIYNEGIDEIYTTPVKVEAPHESGIAQGDHESHETTTVNGKFELTGRRADKYPVRIINPGSPNANDNDPMQFSLPTSSEYGTFHSDDGKSATATIEVGKDGKADTNRNLWIGFQKPHQVTFKASNAHIGTDETTSISRNVWHGEQFSQDNKIPAILPEEGYKFTGNWIGTDQDGAEKKYTASEVKEMKIDSNQIFTAEVKKIYKLQFDGNGKSGGTVPSTEQHLEGDQFALGQGSNLQRGEALLVGWSEVPISNVLNENTSQEIQDIIHSFDSFTMPATDITLYAVWAKDANKNGSPDYNDNSVHVKYHSNKPDKEDQVISCLDHHVPNEPDVRLTPTAIVQGMNAEGKQVSYDFNEEKDEVVFLGWSETKHDLVETNETSQSVKTVTEVTMGADGKDVYAVWALDSNNNDTPDYEEWVHITYDLNGGKGNIVDTDHHFPEAKVQLSSDKPIYDSIDGKSVVFLGWSLEKKGIYSRADSDPSAELIKAATLGTKDLVVYAAWGYDEDANGKADVLEKYTLKYDVNGGKGSVPEAQTNISKRTQVSVSYELKPTRDDLDGQKVVFAGWSRTQSNKIFSANEVEELKSILITSEKIWIDAADVTLYAVWAKDTNANGIPDYTELVKVSYDGNAQQSGIVSSLPNASLHLPGSVAGLDFSKTPIHSDVNGKKVVFIGWTTKKDEKIYQEADTTPTTEKKITIPESTNGKKPADQIVYAVWGYDEDANGKADVLETFTLSYDLNGGSGTRPERVSNLKKGTSVNLAEGKNLKRKSKEIFVGWGITPVVEALDASTKEETINQILQANSNYSMPRQNIVLYAIWAMDINENGTPDYNETKYQVQYNANNGQANESVNCSHQHVAKETCALLKNASNGTLRFTKEHAVFIGWSKTQHQKNIQTTAEAKKAGIITELQITDGENKVYAVWAEDKNSNGSADFTETGYSILYHSNNDKGMVIRCGHHHVEKEAVTLFEPDQLVGSEDDINASAPHTFTRDQAVLIGWSKEKKQELVTSFSEKETAGIITQIDSMPASDQDVYAVWAIDQNKNGTPDYDESLYTLTFDANGGSIKASSSTYLYGETITLSKEPIHTDPQLVFAGWSETKLKPLSAGDQRPSLITKTYKMPNHDTTLYAVWTKDINRNGIADYLERSLTLNYDGNGSGATINGLPASSKNHVAGEQVELSQEKPSYGIDNVVFLGWSEKKSDSIYRANDPQPTLINTIRFGGKDLTVYAAWGYDSNKDGIADIDTSYIVSYDPNGGTGTIPQPSSHRAQESFTLHNHTNLVRQNCLFVGWSTKKINKVLDEDASPDDINSIIAADDYTMPSHDVTFYAVWAIDSNHNGKPDYADQAVHVRYHANNGTDQTFTCSHHHVVGTEATLFRTAPDGFTKSNALFVGWSLEKHEDIRTKGQLETVKFVESLEMKRSQNNVYAVWVTDSNGDGVADYEALYLVSYSPNGAIGNAPASSSHHEGDIVHIVQQVNELKKDGAIFAGWSETPINQTFSAQADPTLVKQIMTNYTMSMPSRNVTLYAVWAEDQNGDSIPDYGQNAHHVRYHANNGTSDTLECAHHHLEGTKAELVADAMNLYGKLNQSDTNKNHSFTMEDAVFMGWTTIKPESSIQSSEEEIKKYSIVSSITIQKEGNDIYALWAKDINHNGTADFLEHVKVTYEANAKESDVQNMPNDTDIHLPGDTIQLTGKPTCQNIDDTPVVFIGWTKKQNPSIVKRTDTLPQTLEELTFGKKDETVYALWGTDTNNDGTADVFDTYTLTYDLNGGKGIVPKPQNNIAKASNITISSKNDYTRNPKEVFVGWSLQKHKDPLKKSAEVLAPNSLYVMPVKDITLYAVWAQDNNGNGIADFYEKSLTIHYEGNAQNQGVLNNVPSDSTNHIVGETVTLEKKLPTHSAVDGKSIVCLGWSKELTDTIYKREDPLPDLIDQISLSDHDETLYAAWGYDSNHDGRADILDTYQVQYDANGGHGLDLATKKYRANESYTILHPQKTFKKDDLVFAGWSLEKLDTILKVDSNIEILKKLVTDDTPIMPYHDVTYYAVWAKDEDHDGTPDFAQNAAHIYYHANNVEEGEPELVVICPHHHLNGMNAELAQNANALYGSTEKDEHLKNYTFQKENAVFIGWSSQRIDLVDSKEKQQSLHLLDQVVLSTKAKTTNGSDVYAVWAIDTNQNNIPDYEEWIHLTYNANGGKDNSMPVDTKNYFPQANVPLIEEGKMAHRDENESAIVFIGWTSQKEDHIFKREEKAPTTIHTLTLQDKDATVYAAWGYDSNRDGIADVLETYSLAYDLNQGKGKRPESLTGLKKGAAIQLASESLLTRNEDEVFVGWSETQEKNAIEADATKSQLDLIKKPGSAWVVGPDDQILYAVWAKDHNHNGIADYMEKRFTLFYEGNAQNEGTVTSLPTSSKNHILNDRVTLVAKSPEHSDVNGVPVKFIGWSQQKIDHIFEREDPMPSTIQMITFESQDIHVYALWGYDRDGNGKADLLKDYTLSYDLNGKEGTVPSPQTVKAGSKIILEHPQGLKKGDAIFAGWSTEKIDLIVNVDPDIEILKTIVTNDEYMMPSNDVIVYALWAEDLDHNGIPDYAEKAVHISYHSNTGDEEQVVICPHHHIVQTKAVLSSSAQHLYGRTKEDATIKNHSFKKEKALFVGWSKTPQNDIETLEDHAKISQELLDSEIVLEDVNDVYAVWASDRNENGVADHQEFVRLNYDANAKEGLVKNLPESRKQCLPGATIVLEGEPVHEAVDGIQVKFIGWSQEALPILERKDEDPTSLLVQEVKLENHDLTVYAVWGYDTDQNGIADVLETYTLSYHLNGGRGELPTHVDPIKKGEQVSIFDQQAFVRSEDEVFVGWSLQQHEEAVDGKLYEKLKFSDKDLTMPANNVTLYALWAQDANQNGVADFKEMVQLIYNANTNSIGKAHGMPSRSFHLPGDTITLSQKKPTMSVNDGKCVVWIGWSEKALPIYSREDEDPENHLIKEVELIDQDQIVYAVWGYDLDRNGIADVFDTYSVYYDLNGGKGGDQKTQTNVKKGTKITVPNSDDLTRNENEVFAGWSLSKHEQAFGLDQNEELESLRVKEPVTMEAKDLTFYALWKKVDPEKEPTFTITYDLNGGSWNDPTTFTYPKGTLFMAHEAPIRDGYRFIGWKDGKGHTFDPGEPLMIQEDMTWIAVWKEIPKRSVSSRRDPASRTERSNRSSARTASATHQTIWFASMFVSTCVLGMLSKKGKKKK</sequence>
<accession>A0A1U7NMG1</accession>
<dbReference type="Proteomes" id="UP000186705">
    <property type="component" value="Unassembled WGS sequence"/>
</dbReference>
<feature type="region of interest" description="Disordered" evidence="2">
    <location>
        <begin position="4515"/>
        <end position="4534"/>
    </location>
</feature>
<gene>
    <name evidence="3" type="ORF">BO225_06345</name>
</gene>
<proteinExistence type="predicted"/>
<feature type="region of interest" description="Disordered" evidence="2">
    <location>
        <begin position="206"/>
        <end position="263"/>
    </location>
</feature>
<evidence type="ECO:0000313" key="3">
    <source>
        <dbReference type="EMBL" id="OLU46383.1"/>
    </source>
</evidence>
<dbReference type="Gene3D" id="2.60.40.4270">
    <property type="entry name" value="Listeria-Bacteroides repeat domain"/>
    <property type="match status" value="10"/>
</dbReference>
<feature type="region of interest" description="Disordered" evidence="2">
    <location>
        <begin position="339"/>
        <end position="366"/>
    </location>
</feature>
<comment type="caution">
    <text evidence="3">The sequence shown here is derived from an EMBL/GenBank/DDBJ whole genome shotgun (WGS) entry which is preliminary data.</text>
</comment>
<dbReference type="Pfam" id="PF09479">
    <property type="entry name" value="Flg_new"/>
    <property type="match status" value="8"/>
</dbReference>
<evidence type="ECO:0000256" key="1">
    <source>
        <dbReference type="ARBA" id="ARBA00004196"/>
    </source>
</evidence>
<dbReference type="InterPro" id="IPR042229">
    <property type="entry name" value="Listeria/Bacterioides_rpt_sf"/>
</dbReference>
<protein>
    <submittedName>
        <fullName evidence="3">Uncharacterized protein</fullName>
    </submittedName>
</protein>
<name>A0A1U7NMG1_9FIRM</name>
<keyword evidence="4" id="KW-1185">Reference proteome</keyword>
<evidence type="ECO:0000313" key="4">
    <source>
        <dbReference type="Proteomes" id="UP000186705"/>
    </source>
</evidence>
<feature type="compositionally biased region" description="Basic and acidic residues" evidence="2">
    <location>
        <begin position="4515"/>
        <end position="4529"/>
    </location>
</feature>
<dbReference type="RefSeq" id="WP_076341431.1">
    <property type="nucleotide sequence ID" value="NZ_JBGNFS010000003.1"/>
</dbReference>
<evidence type="ECO:0000256" key="2">
    <source>
        <dbReference type="SAM" id="MobiDB-lite"/>
    </source>
</evidence>
<organism evidence="3 4">
    <name type="scientific">Dubosiella newyorkensis</name>
    <dbReference type="NCBI Taxonomy" id="1862672"/>
    <lineage>
        <taxon>Bacteria</taxon>
        <taxon>Bacillati</taxon>
        <taxon>Bacillota</taxon>
        <taxon>Erysipelotrichia</taxon>
        <taxon>Erysipelotrichales</taxon>
        <taxon>Erysipelotrichaceae</taxon>
        <taxon>Dubosiella</taxon>
    </lineage>
</organism>
<dbReference type="OrthoDB" id="1656013at2"/>
<dbReference type="STRING" id="1862672.BO225_06345"/>
<reference evidence="3 4" key="1">
    <citation type="submission" date="2016-11" db="EMBL/GenBank/DDBJ databases">
        <title>Description of two novel members of the family Erysipelotrichaceae: Ileibacterium lipovorans gen. nov., sp. nov. and Dubosiella newyorkensis, gen. nov., sp. nov.</title>
        <authorList>
            <person name="Cox L.M."/>
            <person name="Sohn J."/>
            <person name="Tyrrell K.L."/>
            <person name="Citron D.M."/>
            <person name="Lawson P.A."/>
            <person name="Patel N.B."/>
            <person name="Iizumi T."/>
            <person name="Perez-Perez G.I."/>
            <person name="Goldstein E.J."/>
            <person name="Blaser M.J."/>
        </authorList>
    </citation>
    <scope>NUCLEOTIDE SEQUENCE [LARGE SCALE GENOMIC DNA]</scope>
    <source>
        <strain evidence="3 4">NYU-BL-A4</strain>
    </source>
</reference>
<dbReference type="InterPro" id="IPR013378">
    <property type="entry name" value="InlB-like_B-rpt"/>
</dbReference>
<comment type="subcellular location">
    <subcellularLocation>
        <location evidence="1">Cell envelope</location>
    </subcellularLocation>
</comment>
<feature type="region of interest" description="Disordered" evidence="2">
    <location>
        <begin position="539"/>
        <end position="558"/>
    </location>
</feature>